<dbReference type="Gene3D" id="3.90.550.10">
    <property type="entry name" value="Spore Coat Polysaccharide Biosynthesis Protein SpsA, Chain A"/>
    <property type="match status" value="1"/>
</dbReference>
<evidence type="ECO:0000313" key="4">
    <source>
        <dbReference type="EMBL" id="PJJ81805.1"/>
    </source>
</evidence>
<dbReference type="SUPFAM" id="SSF53448">
    <property type="entry name" value="Nucleotide-diphospho-sugar transferases"/>
    <property type="match status" value="1"/>
</dbReference>
<dbReference type="AlphaFoldDB" id="A0A2M9D7W4"/>
<gene>
    <name evidence="4" type="ORF">CLV85_0987</name>
</gene>
<feature type="domain" description="Glycosyltransferase 2-like" evidence="3">
    <location>
        <begin position="9"/>
        <end position="171"/>
    </location>
</feature>
<dbReference type="EMBL" id="PGFH01000001">
    <property type="protein sequence ID" value="PJJ81805.1"/>
    <property type="molecule type" value="Genomic_DNA"/>
</dbReference>
<dbReference type="InterPro" id="IPR001173">
    <property type="entry name" value="Glyco_trans_2-like"/>
</dbReference>
<dbReference type="OrthoDB" id="3171021at2"/>
<dbReference type="PANTHER" id="PTHR22916:SF51">
    <property type="entry name" value="GLYCOSYLTRANSFERASE EPSH-RELATED"/>
    <property type="match status" value="1"/>
</dbReference>
<comment type="caution">
    <text evidence="4">The sequence shown here is derived from an EMBL/GenBank/DDBJ whole genome shotgun (WGS) entry which is preliminary data.</text>
</comment>
<dbReference type="Proteomes" id="UP000231742">
    <property type="component" value="Unassembled WGS sequence"/>
</dbReference>
<evidence type="ECO:0000256" key="2">
    <source>
        <dbReference type="ARBA" id="ARBA00022679"/>
    </source>
</evidence>
<dbReference type="PANTHER" id="PTHR22916">
    <property type="entry name" value="GLYCOSYLTRANSFERASE"/>
    <property type="match status" value="1"/>
</dbReference>
<sequence>MNSAPIVDVIIPIHDSKRPLERTLESLLASGLSPRTELQITVVCHNISAADIAANLTPELREIVRLIECHDNLPSPAGPRALALSQSTARYISFVDSDDTLDPHALASWVALADKHVLDAVIPPERHDTGKAIRTPPVRRFRNGNLHPVRDRVSYRTAPLGLIRRAAIERLGIQFGSGVRNGSDQIFALMLWFGSNAVRFARGGPGYIVGGDAETRVTTQMQPLAGELKATRDLLASPWFAALPVPSRRAIAVKFVRLQLFGGVERRLDTRWWSAESKEAAAEFIRLVQNAAPGYEKSLSIADINLCRSIVSTSSDAPELSTLMAKRRAFGRPATVLTHDLRSFFAPDAPLRYMIATVLH</sequence>
<keyword evidence="2 4" id="KW-0808">Transferase</keyword>
<keyword evidence="1" id="KW-0328">Glycosyltransferase</keyword>
<accession>A0A2M9D7W4</accession>
<dbReference type="GO" id="GO:0016757">
    <property type="term" value="F:glycosyltransferase activity"/>
    <property type="evidence" value="ECO:0007669"/>
    <property type="project" value="UniProtKB-KW"/>
</dbReference>
<dbReference type="RefSeq" id="WP_100388458.1">
    <property type="nucleotide sequence ID" value="NZ_BMZU01000001.1"/>
</dbReference>
<name>A0A2M9D7W4_9MICO</name>
<keyword evidence="5" id="KW-1185">Reference proteome</keyword>
<reference evidence="4 5" key="1">
    <citation type="submission" date="2017-11" db="EMBL/GenBank/DDBJ databases">
        <title>Genomic Encyclopedia of Archaeal and Bacterial Type Strains, Phase II (KMG-II): From Individual Species to Whole Genera.</title>
        <authorList>
            <person name="Goeker M."/>
        </authorList>
    </citation>
    <scope>NUCLEOTIDE SEQUENCE [LARGE SCALE GENOMIC DNA]</scope>
    <source>
        <strain evidence="4 5">DSM 16400</strain>
    </source>
</reference>
<protein>
    <submittedName>
        <fullName evidence="4">Glycosyl transferase family 2</fullName>
    </submittedName>
</protein>
<dbReference type="Pfam" id="PF00535">
    <property type="entry name" value="Glycos_transf_2"/>
    <property type="match status" value="1"/>
</dbReference>
<evidence type="ECO:0000256" key="1">
    <source>
        <dbReference type="ARBA" id="ARBA00022676"/>
    </source>
</evidence>
<organism evidence="4 5">
    <name type="scientific">Salinibacterium amurskyense</name>
    <dbReference type="NCBI Taxonomy" id="205941"/>
    <lineage>
        <taxon>Bacteria</taxon>
        <taxon>Bacillati</taxon>
        <taxon>Actinomycetota</taxon>
        <taxon>Actinomycetes</taxon>
        <taxon>Micrococcales</taxon>
        <taxon>Microbacteriaceae</taxon>
        <taxon>Salinibacterium</taxon>
    </lineage>
</organism>
<proteinExistence type="predicted"/>
<dbReference type="CDD" id="cd00761">
    <property type="entry name" value="Glyco_tranf_GTA_type"/>
    <property type="match status" value="1"/>
</dbReference>
<evidence type="ECO:0000313" key="5">
    <source>
        <dbReference type="Proteomes" id="UP000231742"/>
    </source>
</evidence>
<dbReference type="InterPro" id="IPR029044">
    <property type="entry name" value="Nucleotide-diphossugar_trans"/>
</dbReference>
<evidence type="ECO:0000259" key="3">
    <source>
        <dbReference type="Pfam" id="PF00535"/>
    </source>
</evidence>